<evidence type="ECO:0000256" key="8">
    <source>
        <dbReference type="ARBA" id="ARBA00038290"/>
    </source>
</evidence>
<dbReference type="GO" id="GO:0016432">
    <property type="term" value="F:tRNA-uridine aminocarboxypropyltransferase activity"/>
    <property type="evidence" value="ECO:0007669"/>
    <property type="project" value="UniProtKB-EC"/>
</dbReference>
<comment type="subcellular location">
    <subcellularLocation>
        <location evidence="1">Nucleus</location>
    </subcellularLocation>
</comment>
<reference evidence="13 14" key="1">
    <citation type="journal article" date="2009" name="PLoS Genet.">
        <title>Genomic analysis of the basal lineage fungus Rhizopus oryzae reveals a whole-genome duplication.</title>
        <authorList>
            <person name="Ma L.-J."/>
            <person name="Ibrahim A.S."/>
            <person name="Skory C."/>
            <person name="Grabherr M.G."/>
            <person name="Burger G."/>
            <person name="Butler M."/>
            <person name="Elias M."/>
            <person name="Idnurm A."/>
            <person name="Lang B.F."/>
            <person name="Sone T."/>
            <person name="Abe A."/>
            <person name="Calvo S.E."/>
            <person name="Corrochano L.M."/>
            <person name="Engels R."/>
            <person name="Fu J."/>
            <person name="Hansberg W."/>
            <person name="Kim J.-M."/>
            <person name="Kodira C.D."/>
            <person name="Koehrsen M.J."/>
            <person name="Liu B."/>
            <person name="Miranda-Saavedra D."/>
            <person name="O'Leary S."/>
            <person name="Ortiz-Castellanos L."/>
            <person name="Poulter R."/>
            <person name="Rodriguez-Romero J."/>
            <person name="Ruiz-Herrera J."/>
            <person name="Shen Y.-Q."/>
            <person name="Zeng Q."/>
            <person name="Galagan J."/>
            <person name="Birren B.W."/>
            <person name="Cuomo C.A."/>
            <person name="Wickes B.L."/>
        </authorList>
    </citation>
    <scope>NUCLEOTIDE SEQUENCE [LARGE SCALE GENOMIC DNA]</scope>
    <source>
        <strain evidence="14">RA 99-880 / ATCC MYA-4621 / FGSC 9543 / NRRL 43880</strain>
    </source>
</reference>
<proteinExistence type="inferred from homology"/>
<dbReference type="InterPro" id="IPR005636">
    <property type="entry name" value="DTW"/>
</dbReference>
<dbReference type="PANTHER" id="PTHR15627:SF8">
    <property type="entry name" value="TRNA-URIDINE AMINOCARBOXYPROPYLTRANSFERASE 1"/>
    <property type="match status" value="1"/>
</dbReference>
<keyword evidence="5" id="KW-0819">tRNA processing</keyword>
<feature type="domain" description="DTW" evidence="12">
    <location>
        <begin position="45"/>
        <end position="229"/>
    </location>
</feature>
<keyword evidence="6" id="KW-0539">Nucleus</keyword>
<comment type="catalytic activity">
    <reaction evidence="11">
        <text>a uridine in tRNA + S-adenosyl-L-methionine = a 3-[(3S)-3-amino-3-carboxypropyl]uridine in tRNA + S-methyl-5'-thioadenosine + H(+)</text>
        <dbReference type="Rhea" id="RHEA:62432"/>
        <dbReference type="Rhea" id="RHEA-COMP:13339"/>
        <dbReference type="Rhea" id="RHEA-COMP:16092"/>
        <dbReference type="ChEBI" id="CHEBI:15378"/>
        <dbReference type="ChEBI" id="CHEBI:17509"/>
        <dbReference type="ChEBI" id="CHEBI:59789"/>
        <dbReference type="ChEBI" id="CHEBI:65315"/>
        <dbReference type="ChEBI" id="CHEBI:82930"/>
        <dbReference type="EC" id="2.5.1.25"/>
    </reaction>
</comment>
<organism evidence="13 14">
    <name type="scientific">Rhizopus delemar (strain RA 99-880 / ATCC MYA-4621 / FGSC 9543 / NRRL 43880)</name>
    <name type="common">Mucormycosis agent</name>
    <name type="synonym">Rhizopus arrhizus var. delemar</name>
    <dbReference type="NCBI Taxonomy" id="246409"/>
    <lineage>
        <taxon>Eukaryota</taxon>
        <taxon>Fungi</taxon>
        <taxon>Fungi incertae sedis</taxon>
        <taxon>Mucoromycota</taxon>
        <taxon>Mucoromycotina</taxon>
        <taxon>Mucoromycetes</taxon>
        <taxon>Mucorales</taxon>
        <taxon>Mucorineae</taxon>
        <taxon>Rhizopodaceae</taxon>
        <taxon>Rhizopus</taxon>
    </lineage>
</organism>
<dbReference type="Proteomes" id="UP000009138">
    <property type="component" value="Unassembled WGS sequence"/>
</dbReference>
<dbReference type="Pfam" id="PF03942">
    <property type="entry name" value="DTW"/>
    <property type="match status" value="1"/>
</dbReference>
<dbReference type="EMBL" id="CH476735">
    <property type="protein sequence ID" value="EIE81504.1"/>
    <property type="molecule type" value="Genomic_DNA"/>
</dbReference>
<dbReference type="VEuPathDB" id="FungiDB:RO3G_06209"/>
<evidence type="ECO:0000256" key="6">
    <source>
        <dbReference type="ARBA" id="ARBA00023242"/>
    </source>
</evidence>
<comment type="function">
    <text evidence="7">Catalyzes the formation of 3-(3-amino-3-carboxypropyl)uridine (acp3U) at position 20 in the D-loop of several cytoplasmic tRNAs (acp3U(20)).</text>
</comment>
<evidence type="ECO:0000256" key="11">
    <source>
        <dbReference type="ARBA" id="ARBA00048718"/>
    </source>
</evidence>
<evidence type="ECO:0000259" key="12">
    <source>
        <dbReference type="SMART" id="SM01144"/>
    </source>
</evidence>
<dbReference type="GO" id="GO:0008033">
    <property type="term" value="P:tRNA processing"/>
    <property type="evidence" value="ECO:0007669"/>
    <property type="project" value="UniProtKB-KW"/>
</dbReference>
<evidence type="ECO:0000256" key="5">
    <source>
        <dbReference type="ARBA" id="ARBA00022694"/>
    </source>
</evidence>
<dbReference type="AlphaFoldDB" id="I1BZ74"/>
<dbReference type="GeneID" id="93613180"/>
<evidence type="ECO:0000256" key="4">
    <source>
        <dbReference type="ARBA" id="ARBA00022691"/>
    </source>
</evidence>
<dbReference type="GO" id="GO:0005634">
    <property type="term" value="C:nucleus"/>
    <property type="evidence" value="ECO:0007669"/>
    <property type="project" value="UniProtKB-SubCell"/>
</dbReference>
<evidence type="ECO:0000313" key="13">
    <source>
        <dbReference type="EMBL" id="EIE81504.1"/>
    </source>
</evidence>
<dbReference type="RefSeq" id="XP_067516900.1">
    <property type="nucleotide sequence ID" value="XM_067660799.1"/>
</dbReference>
<evidence type="ECO:0000256" key="9">
    <source>
        <dbReference type="ARBA" id="ARBA00039242"/>
    </source>
</evidence>
<sequence length="250" mass="30167">MAIIDLDEIEEIRQKSPFAHLKIQDDIELYKKTERYTCSACNKRMKYFCYHCFQVLGMDRSQVPFVKLPAPIDIIKHEYELDGKTTALHARVIAPEDVNIYNWKEMPQYEQPERILMLFPGSDAKKLSEIPRECFDRLIVIDGTWKQAKIMVRDTPLLSKVQKVTIEPHLTFFWRYQNLSVNYLSTIEAIYYLYVEYTQAYEEKGYNGQYDNLLFYYKHLYDLIQYSYRKGEHKDRRFCWRHKANYIKDE</sequence>
<evidence type="ECO:0000256" key="2">
    <source>
        <dbReference type="ARBA" id="ARBA00012386"/>
    </source>
</evidence>
<evidence type="ECO:0000256" key="7">
    <source>
        <dbReference type="ARBA" id="ARBA00037050"/>
    </source>
</evidence>
<dbReference type="eggNOG" id="KOG3795">
    <property type="taxonomic scope" value="Eukaryota"/>
</dbReference>
<dbReference type="OMA" id="VNAWGLN"/>
<dbReference type="InParanoid" id="I1BZ74"/>
<protein>
    <recommendedName>
        <fullName evidence="9">tRNA-uridine aminocarboxypropyltransferase 1</fullName>
        <ecNumber evidence="2">2.5.1.25</ecNumber>
    </recommendedName>
    <alternativeName>
        <fullName evidence="10">DTW domain-containing protein 1</fullName>
    </alternativeName>
</protein>
<keyword evidence="4" id="KW-0949">S-adenosyl-L-methionine</keyword>
<evidence type="ECO:0000256" key="1">
    <source>
        <dbReference type="ARBA" id="ARBA00004123"/>
    </source>
</evidence>
<evidence type="ECO:0000313" key="14">
    <source>
        <dbReference type="Proteomes" id="UP000009138"/>
    </source>
</evidence>
<dbReference type="EC" id="2.5.1.25" evidence="2"/>
<accession>I1BZ74</accession>
<dbReference type="OrthoDB" id="660555at2759"/>
<keyword evidence="14" id="KW-1185">Reference proteome</keyword>
<comment type="similarity">
    <text evidence="8">Belongs to the TDD superfamily. DTWD1 family.</text>
</comment>
<gene>
    <name evidence="13" type="ORF">RO3G_06209</name>
</gene>
<keyword evidence="3" id="KW-0808">Transferase</keyword>
<dbReference type="SMART" id="SM01144">
    <property type="entry name" value="DTW"/>
    <property type="match status" value="1"/>
</dbReference>
<evidence type="ECO:0000256" key="10">
    <source>
        <dbReference type="ARBA" id="ARBA00042508"/>
    </source>
</evidence>
<dbReference type="PANTHER" id="PTHR15627">
    <property type="entry name" value="NATURAL KILLER CELL-SPECIFIC ANTIGEN KLIP1"/>
    <property type="match status" value="1"/>
</dbReference>
<name>I1BZ74_RHIO9</name>
<evidence type="ECO:0000256" key="3">
    <source>
        <dbReference type="ARBA" id="ARBA00022679"/>
    </source>
</evidence>
<dbReference type="InterPro" id="IPR051521">
    <property type="entry name" value="tRNA_Mod/Golgi_Maint"/>
</dbReference>